<name>A0ABY2RPZ7_9NOCA</name>
<organism evidence="3 4">
    <name type="scientific">Rhodococcus oryzae</name>
    <dbReference type="NCBI Taxonomy" id="2571143"/>
    <lineage>
        <taxon>Bacteria</taxon>
        <taxon>Bacillati</taxon>
        <taxon>Actinomycetota</taxon>
        <taxon>Actinomycetes</taxon>
        <taxon>Mycobacteriales</taxon>
        <taxon>Nocardiaceae</taxon>
        <taxon>Rhodococcus</taxon>
    </lineage>
</organism>
<proteinExistence type="predicted"/>
<evidence type="ECO:0000259" key="2">
    <source>
        <dbReference type="Pfam" id="PF18197"/>
    </source>
</evidence>
<feature type="chain" id="PRO_5045621141" description="TTHB210-like domain-containing protein" evidence="1">
    <location>
        <begin position="28"/>
        <end position="279"/>
    </location>
</feature>
<feature type="signal peptide" evidence="1">
    <location>
        <begin position="1"/>
        <end position="27"/>
    </location>
</feature>
<dbReference type="Proteomes" id="UP000305109">
    <property type="component" value="Unassembled WGS sequence"/>
</dbReference>
<dbReference type="CDD" id="cd11669">
    <property type="entry name" value="TTHB210-like"/>
    <property type="match status" value="1"/>
</dbReference>
<dbReference type="InterPro" id="IPR040832">
    <property type="entry name" value="TTHB210-like_dom"/>
</dbReference>
<dbReference type="Pfam" id="PF18197">
    <property type="entry name" value="TTHB210-like"/>
    <property type="match status" value="1"/>
</dbReference>
<gene>
    <name evidence="3" type="ORF">FCG67_06405</name>
</gene>
<keyword evidence="4" id="KW-1185">Reference proteome</keyword>
<evidence type="ECO:0000256" key="1">
    <source>
        <dbReference type="SAM" id="SignalP"/>
    </source>
</evidence>
<comment type="caution">
    <text evidence="3">The sequence shown here is derived from an EMBL/GenBank/DDBJ whole genome shotgun (WGS) entry which is preliminary data.</text>
</comment>
<accession>A0ABY2RPZ7</accession>
<keyword evidence="1" id="KW-0732">Signal</keyword>
<dbReference type="EMBL" id="SUMD01000003">
    <property type="protein sequence ID" value="TJZ79270.1"/>
    <property type="molecule type" value="Genomic_DNA"/>
</dbReference>
<evidence type="ECO:0000313" key="3">
    <source>
        <dbReference type="EMBL" id="TJZ79270.1"/>
    </source>
</evidence>
<sequence length="279" mass="30008">MRPRHRFLSAGLIVACATLTMAGGTHAPVDQPAAVGAGAPDGPGVFDGPTVRVGDGTAHSFVTLDAAGNPTEVGMRLSEGAMDGLPATHDDVATFELDLPDEAAATVFDHTTLDWNDHGHGPSGMFDKPHFDTHFYMADKAAVAEIDPASPDFEAKGLRLPDPRYLPPDYFPMLGPKLVPQASPAMGVHWFDVADGVIPGPYQFTLAFLNGTWDGDYTFMEPMVTREWMLTKPNTVRSIKQPQAYQRSGYYPTTVAVTFDDTADEYVITMGGMVLCQAS</sequence>
<feature type="domain" description="TTHB210-like" evidence="2">
    <location>
        <begin position="65"/>
        <end position="115"/>
    </location>
</feature>
<dbReference type="RefSeq" id="WP_136908242.1">
    <property type="nucleotide sequence ID" value="NZ_SUMD01000003.1"/>
</dbReference>
<reference evidence="3 4" key="1">
    <citation type="submission" date="2019-04" db="EMBL/GenBank/DDBJ databases">
        <title>Rhodococcus oryzae sp. nov., a novel actinomycete isolated from rhizosphere soil of rice (Oryza sativa L.).</title>
        <authorList>
            <person name="Li C."/>
        </authorList>
    </citation>
    <scope>NUCLEOTIDE SEQUENCE [LARGE SCALE GENOMIC DNA]</scope>
    <source>
        <strain evidence="3 4">NEAU-CX67</strain>
    </source>
</reference>
<protein>
    <recommendedName>
        <fullName evidence="2">TTHB210-like domain-containing protein</fullName>
    </recommendedName>
</protein>
<dbReference type="InterPro" id="IPR033786">
    <property type="entry name" value="TTHB210-like"/>
</dbReference>
<evidence type="ECO:0000313" key="4">
    <source>
        <dbReference type="Proteomes" id="UP000305109"/>
    </source>
</evidence>